<dbReference type="AlphaFoldDB" id="A0A2N9J5E7"/>
<keyword evidence="1" id="KW-0472">Membrane</keyword>
<keyword evidence="1" id="KW-1133">Transmembrane helix</keyword>
<evidence type="ECO:0000256" key="1">
    <source>
        <dbReference type="SAM" id="Phobius"/>
    </source>
</evidence>
<dbReference type="EMBL" id="OIVN01006381">
    <property type="protein sequence ID" value="SPD31825.1"/>
    <property type="molecule type" value="Genomic_DNA"/>
</dbReference>
<proteinExistence type="predicted"/>
<sequence length="154" mass="16952">MKTTNLSDRTSFGSVPLIPKLRHFYSFFPNLKAIFFIFNLPSSVLTPLLPFSLYLSVSHSHSLSHSHLQLLTVSPPASWSRSLTLAVSHLTISLPTQSHLRGSQSQSLTISPQWLAISPLPQPLARDPAAAHDLAVASCLRSHRHRSSSISLTH</sequence>
<feature type="transmembrane region" description="Helical" evidence="1">
    <location>
        <begin position="33"/>
        <end position="55"/>
    </location>
</feature>
<protein>
    <submittedName>
        <fullName evidence="2">Uncharacterized protein</fullName>
    </submittedName>
</protein>
<evidence type="ECO:0000313" key="2">
    <source>
        <dbReference type="EMBL" id="SPD31825.1"/>
    </source>
</evidence>
<gene>
    <name evidence="2" type="ORF">FSB_LOCUS59707</name>
</gene>
<keyword evidence="1" id="KW-0812">Transmembrane</keyword>
<name>A0A2N9J5E7_FAGSY</name>
<organism evidence="2">
    <name type="scientific">Fagus sylvatica</name>
    <name type="common">Beechnut</name>
    <dbReference type="NCBI Taxonomy" id="28930"/>
    <lineage>
        <taxon>Eukaryota</taxon>
        <taxon>Viridiplantae</taxon>
        <taxon>Streptophyta</taxon>
        <taxon>Embryophyta</taxon>
        <taxon>Tracheophyta</taxon>
        <taxon>Spermatophyta</taxon>
        <taxon>Magnoliopsida</taxon>
        <taxon>eudicotyledons</taxon>
        <taxon>Gunneridae</taxon>
        <taxon>Pentapetalae</taxon>
        <taxon>rosids</taxon>
        <taxon>fabids</taxon>
        <taxon>Fagales</taxon>
        <taxon>Fagaceae</taxon>
        <taxon>Fagus</taxon>
    </lineage>
</organism>
<reference evidence="2" key="1">
    <citation type="submission" date="2018-02" db="EMBL/GenBank/DDBJ databases">
        <authorList>
            <person name="Cohen D.B."/>
            <person name="Kent A.D."/>
        </authorList>
    </citation>
    <scope>NUCLEOTIDE SEQUENCE</scope>
</reference>
<accession>A0A2N9J5E7</accession>